<dbReference type="GeneID" id="77953084"/>
<dbReference type="EMBL" id="MZ348422">
    <property type="protein sequence ID" value="QYN79907.1"/>
    <property type="molecule type" value="Genomic_DNA"/>
</dbReference>
<proteinExistence type="predicted"/>
<evidence type="ECO:0000313" key="2">
    <source>
        <dbReference type="Proteomes" id="UP000828443"/>
    </source>
</evidence>
<organism evidence="1 2">
    <name type="scientific">Kosakonia phage Kc263</name>
    <dbReference type="NCBI Taxonomy" id="2863194"/>
    <lineage>
        <taxon>Viruses</taxon>
        <taxon>Duplodnaviria</taxon>
        <taxon>Heunggongvirae</taxon>
        <taxon>Uroviricota</taxon>
        <taxon>Caudoviricetes</taxon>
        <taxon>Chimalliviridae</taxon>
        <taxon>Branisovskavirus</taxon>
        <taxon>Branisovskavirus Kc263</taxon>
    </lineage>
</organism>
<keyword evidence="2" id="KW-1185">Reference proteome</keyword>
<dbReference type="KEGG" id="vg:77953084"/>
<sequence>MKVTLDLSAPCHHAFSKMPKALHNLWYGRGTADDLLSLIPAYGCPHTGGEHTFRFTADRADAVAWLDLFQEANPEIEPEIMMIKRRIRLAVVQGAGVNSQGDLKIVLKEITKQIGHNGELIHRPWFWTPAWEEKEL</sequence>
<name>A0AAE7WF53_9CAUD</name>
<dbReference type="RefSeq" id="YP_010676719.1">
    <property type="nucleotide sequence ID" value="NC_071015.1"/>
</dbReference>
<evidence type="ECO:0000313" key="1">
    <source>
        <dbReference type="EMBL" id="QYN79907.1"/>
    </source>
</evidence>
<protein>
    <submittedName>
        <fullName evidence="1">Uncharacterized protein</fullName>
    </submittedName>
</protein>
<dbReference type="Proteomes" id="UP000828443">
    <property type="component" value="Segment"/>
</dbReference>
<accession>A0AAE7WF53</accession>
<reference evidence="1" key="1">
    <citation type="journal article" date="2021" name="Viruses">
        <title>Novel Viruses That Lyse Plant and Human Strains of Kosakonia cowanii.</title>
        <authorList>
            <person name="Petrzik K."/>
            <person name="Brazdova S."/>
            <person name="Krawczyk K."/>
        </authorList>
    </citation>
    <scope>NUCLEOTIDE SEQUENCE</scope>
</reference>